<keyword evidence="1" id="KW-0479">Metal-binding</keyword>
<dbReference type="InterPro" id="IPR020845">
    <property type="entry name" value="AMP-binding_CS"/>
</dbReference>
<keyword evidence="5" id="KW-1185">Reference proteome</keyword>
<evidence type="ECO:0000259" key="2">
    <source>
        <dbReference type="Pfam" id="PF00501"/>
    </source>
</evidence>
<dbReference type="InterPro" id="IPR050237">
    <property type="entry name" value="ATP-dep_AMP-bd_enzyme"/>
</dbReference>
<dbReference type="AlphaFoldDB" id="A0A506U9K7"/>
<dbReference type="SUPFAM" id="SSF56801">
    <property type="entry name" value="Acetyl-CoA synthetase-like"/>
    <property type="match status" value="1"/>
</dbReference>
<dbReference type="InterPro" id="IPR042099">
    <property type="entry name" value="ANL_N_sf"/>
</dbReference>
<dbReference type="InterPro" id="IPR000873">
    <property type="entry name" value="AMP-dep_synth/lig_dom"/>
</dbReference>
<sequence>MCGRRQRHGDGREGRGAAIVNALPPVFPSVVHMLQEAAERAPTREAIVCDGDRLSYDRFARSVARMAEELVAAGTAGGRVAILLPNSVDLAIAMLGALAAGAQAVPLNPVYTAHELVPILEDAAPTVILAANGVADAIEPAMCERGLPVPQRVGPGARRLIAGDEDAYILPLPDPDALGLLQYTGGTTGRPKGVELTNRATAINVAQREAVVPTTPDVERALLMTPLYHVYATAMGLFLTLNARGTLVVMSRYTPELALAAIEEEGITFFAGSPTIYHGLLACERIATTDFSSLELCFSGASALPAETLRRWKEITGCSICEGFGQTETGPVLAANPRLSTHKAGSVGVLLPRTKVEIVDIETGAALPLGETGEICAAGPQIMHGYRNLPEETAEALRNGWLHTGDVGHMDADGYLHVTGRRKEMVVVSGFNVFPREIEDALYAHPAVREVAAFGVPHTHKGEVLHVHAVCEKPSASIDDLMAFLAERLVRYKLPARLVLVESLPKTAIGKIDKAALQRAAKES</sequence>
<dbReference type="PANTHER" id="PTHR43767">
    <property type="entry name" value="LONG-CHAIN-FATTY-ACID--COA LIGASE"/>
    <property type="match status" value="1"/>
</dbReference>
<evidence type="ECO:0000313" key="5">
    <source>
        <dbReference type="Proteomes" id="UP000320314"/>
    </source>
</evidence>
<proteinExistence type="predicted"/>
<dbReference type="Pfam" id="PF00501">
    <property type="entry name" value="AMP-binding"/>
    <property type="match status" value="1"/>
</dbReference>
<dbReference type="GO" id="GO:0016877">
    <property type="term" value="F:ligase activity, forming carbon-sulfur bonds"/>
    <property type="evidence" value="ECO:0007669"/>
    <property type="project" value="UniProtKB-ARBA"/>
</dbReference>
<dbReference type="Gene3D" id="3.40.50.12780">
    <property type="entry name" value="N-terminal domain of ligase-like"/>
    <property type="match status" value="1"/>
</dbReference>
<dbReference type="PANTHER" id="PTHR43767:SF7">
    <property type="entry name" value="MEDIUM_LONG-CHAIN-FATTY-ACID--COA LIGASE FADD8"/>
    <property type="match status" value="1"/>
</dbReference>
<name>A0A506U9K7_9HYPH</name>
<dbReference type="InterPro" id="IPR045851">
    <property type="entry name" value="AMP-bd_C_sf"/>
</dbReference>
<dbReference type="Pfam" id="PF13193">
    <property type="entry name" value="AMP-binding_C"/>
    <property type="match status" value="1"/>
</dbReference>
<keyword evidence="4" id="KW-0436">Ligase</keyword>
<dbReference type="Gene3D" id="3.30.300.30">
    <property type="match status" value="1"/>
</dbReference>
<dbReference type="InterPro" id="IPR025110">
    <property type="entry name" value="AMP-bd_C"/>
</dbReference>
<feature type="domain" description="AMP-binding enzyme C-terminal" evidence="3">
    <location>
        <begin position="437"/>
        <end position="511"/>
    </location>
</feature>
<protein>
    <submittedName>
        <fullName evidence="4">Long-chain fatty acid--CoA ligase</fullName>
    </submittedName>
</protein>
<organism evidence="4 5">
    <name type="scientific">Pararhizobium mangrovi</name>
    <dbReference type="NCBI Taxonomy" id="2590452"/>
    <lineage>
        <taxon>Bacteria</taxon>
        <taxon>Pseudomonadati</taxon>
        <taxon>Pseudomonadota</taxon>
        <taxon>Alphaproteobacteria</taxon>
        <taxon>Hyphomicrobiales</taxon>
        <taxon>Rhizobiaceae</taxon>
        <taxon>Rhizobium/Agrobacterium group</taxon>
        <taxon>Pararhizobium</taxon>
    </lineage>
</organism>
<accession>A0A506U9K7</accession>
<gene>
    <name evidence="4" type="ORF">FJU11_05685</name>
</gene>
<dbReference type="PROSITE" id="PS00455">
    <property type="entry name" value="AMP_BINDING"/>
    <property type="match status" value="1"/>
</dbReference>
<evidence type="ECO:0000313" key="4">
    <source>
        <dbReference type="EMBL" id="TPW30218.1"/>
    </source>
</evidence>
<evidence type="ECO:0000256" key="1">
    <source>
        <dbReference type="ARBA" id="ARBA00022723"/>
    </source>
</evidence>
<dbReference type="OrthoDB" id="9803968at2"/>
<dbReference type="GO" id="GO:0046872">
    <property type="term" value="F:metal ion binding"/>
    <property type="evidence" value="ECO:0007669"/>
    <property type="project" value="UniProtKB-KW"/>
</dbReference>
<comment type="caution">
    <text evidence="4">The sequence shown here is derived from an EMBL/GenBank/DDBJ whole genome shotgun (WGS) entry which is preliminary data.</text>
</comment>
<evidence type="ECO:0000259" key="3">
    <source>
        <dbReference type="Pfam" id="PF13193"/>
    </source>
</evidence>
<reference evidence="4 5" key="1">
    <citation type="submission" date="2019-06" db="EMBL/GenBank/DDBJ databases">
        <authorList>
            <person name="Li M."/>
        </authorList>
    </citation>
    <scope>NUCLEOTIDE SEQUENCE [LARGE SCALE GENOMIC DNA]</scope>
    <source>
        <strain evidence="4 5">BGMRC6574</strain>
    </source>
</reference>
<dbReference type="EMBL" id="VHLH01000007">
    <property type="protein sequence ID" value="TPW30218.1"/>
    <property type="molecule type" value="Genomic_DNA"/>
</dbReference>
<feature type="domain" description="AMP-dependent synthetase/ligase" evidence="2">
    <location>
        <begin position="34"/>
        <end position="386"/>
    </location>
</feature>
<dbReference type="Proteomes" id="UP000320314">
    <property type="component" value="Unassembled WGS sequence"/>
</dbReference>